<keyword evidence="12" id="KW-1185">Reference proteome</keyword>
<keyword evidence="2" id="KW-0444">Lipid biosynthesis</keyword>
<dbReference type="OrthoDB" id="434092at2759"/>
<dbReference type="GO" id="GO:0006633">
    <property type="term" value="P:fatty acid biosynthetic process"/>
    <property type="evidence" value="ECO:0007669"/>
    <property type="project" value="UniProtKB-KW"/>
</dbReference>
<evidence type="ECO:0000256" key="3">
    <source>
        <dbReference type="ARBA" id="ARBA00022679"/>
    </source>
</evidence>
<reference evidence="13" key="2">
    <citation type="submission" date="2025-04" db="UniProtKB">
        <authorList>
            <consortium name="RefSeq"/>
        </authorList>
    </citation>
    <scope>IDENTIFICATION</scope>
</reference>
<evidence type="ECO:0000256" key="4">
    <source>
        <dbReference type="ARBA" id="ARBA00022692"/>
    </source>
</evidence>
<evidence type="ECO:0000256" key="10">
    <source>
        <dbReference type="SAM" id="Phobius"/>
    </source>
</evidence>
<evidence type="ECO:0000256" key="8">
    <source>
        <dbReference type="ARBA" id="ARBA00023136"/>
    </source>
</evidence>
<dbReference type="EnsemblMetazoa" id="XM_017136005.1">
    <property type="protein sequence ID" value="XP_016991494.1"/>
    <property type="gene ID" value="LOC108053379"/>
</dbReference>
<evidence type="ECO:0000256" key="5">
    <source>
        <dbReference type="ARBA" id="ARBA00022832"/>
    </source>
</evidence>
<sequence length="71" mass="8716">MYTYFFAVAWHPHVKSKFWWKRYITKLNFLQFVILFGKTTLIMWLNLCCSFPIILQLSTSLMVILRNFNYQ</sequence>
<dbReference type="GO" id="GO:0016020">
    <property type="term" value="C:membrane"/>
    <property type="evidence" value="ECO:0007669"/>
    <property type="project" value="UniProtKB-SubCell"/>
</dbReference>
<gene>
    <name evidence="13" type="primary">LOC108053379</name>
    <name evidence="11" type="synonym">108053379</name>
</gene>
<keyword evidence="4 10" id="KW-0812">Transmembrane</keyword>
<dbReference type="AlphaFoldDB" id="A0A6P4FPR9"/>
<evidence type="ECO:0000256" key="1">
    <source>
        <dbReference type="ARBA" id="ARBA00004141"/>
    </source>
</evidence>
<keyword evidence="7" id="KW-0443">Lipid metabolism</keyword>
<evidence type="ECO:0000313" key="13">
    <source>
        <dbReference type="RefSeq" id="XP_016991494.1"/>
    </source>
</evidence>
<organism evidence="13">
    <name type="scientific">Drosophila rhopaloa</name>
    <name type="common">Fruit fly</name>
    <dbReference type="NCBI Taxonomy" id="1041015"/>
    <lineage>
        <taxon>Eukaryota</taxon>
        <taxon>Metazoa</taxon>
        <taxon>Ecdysozoa</taxon>
        <taxon>Arthropoda</taxon>
        <taxon>Hexapoda</taxon>
        <taxon>Insecta</taxon>
        <taxon>Pterygota</taxon>
        <taxon>Neoptera</taxon>
        <taxon>Endopterygota</taxon>
        <taxon>Diptera</taxon>
        <taxon>Brachycera</taxon>
        <taxon>Muscomorpha</taxon>
        <taxon>Ephydroidea</taxon>
        <taxon>Drosophilidae</taxon>
        <taxon>Drosophila</taxon>
        <taxon>Sophophora</taxon>
    </lineage>
</organism>
<evidence type="ECO:0000256" key="9">
    <source>
        <dbReference type="ARBA" id="ARBA00023160"/>
    </source>
</evidence>
<evidence type="ECO:0000256" key="2">
    <source>
        <dbReference type="ARBA" id="ARBA00022516"/>
    </source>
</evidence>
<reference evidence="11" key="3">
    <citation type="submission" date="2025-05" db="UniProtKB">
        <authorList>
            <consortium name="EnsemblMetazoa"/>
        </authorList>
    </citation>
    <scope>IDENTIFICATION</scope>
</reference>
<keyword evidence="8 10" id="KW-0472">Membrane</keyword>
<evidence type="ECO:0000256" key="6">
    <source>
        <dbReference type="ARBA" id="ARBA00022989"/>
    </source>
</evidence>
<accession>A0A6P4FPR9</accession>
<comment type="subcellular location">
    <subcellularLocation>
        <location evidence="1">Membrane</location>
        <topology evidence="1">Multi-pass membrane protein</topology>
    </subcellularLocation>
</comment>
<feature type="transmembrane region" description="Helical" evidence="10">
    <location>
        <begin position="41"/>
        <end position="65"/>
    </location>
</feature>
<name>A0A6P4FPR9_DRORH</name>
<keyword evidence="6 10" id="KW-1133">Transmembrane helix</keyword>
<dbReference type="Pfam" id="PF01151">
    <property type="entry name" value="ELO"/>
    <property type="match status" value="1"/>
</dbReference>
<protein>
    <submittedName>
        <fullName evidence="13">Elongation of very long chain fatty acids protein 4-like</fullName>
    </submittedName>
</protein>
<evidence type="ECO:0000313" key="11">
    <source>
        <dbReference type="EnsemblMetazoa" id="XP_016991494.1"/>
    </source>
</evidence>
<evidence type="ECO:0000256" key="7">
    <source>
        <dbReference type="ARBA" id="ARBA00023098"/>
    </source>
</evidence>
<proteinExistence type="predicted"/>
<dbReference type="RefSeq" id="XP_016991494.1">
    <property type="nucleotide sequence ID" value="XM_017136005.1"/>
</dbReference>
<dbReference type="GO" id="GO:0009922">
    <property type="term" value="F:fatty acid elongase activity"/>
    <property type="evidence" value="ECO:0007669"/>
    <property type="project" value="InterPro"/>
</dbReference>
<keyword evidence="5" id="KW-0276">Fatty acid metabolism</keyword>
<dbReference type="Proteomes" id="UP001652680">
    <property type="component" value="Unassembled WGS sequence"/>
</dbReference>
<evidence type="ECO:0000313" key="12">
    <source>
        <dbReference type="Proteomes" id="UP001652680"/>
    </source>
</evidence>
<keyword evidence="3" id="KW-0808">Transferase</keyword>
<dbReference type="InterPro" id="IPR002076">
    <property type="entry name" value="ELO_fam"/>
</dbReference>
<keyword evidence="9" id="KW-0275">Fatty acid biosynthesis</keyword>
<dbReference type="GeneID" id="108053379"/>
<reference evidence="12" key="1">
    <citation type="journal article" date="2021" name="Elife">
        <title>Highly contiguous assemblies of 101 drosophilid genomes.</title>
        <authorList>
            <person name="Kim B.Y."/>
            <person name="Wang J.R."/>
            <person name="Miller D.E."/>
            <person name="Barmina O."/>
            <person name="Delaney E."/>
            <person name="Thompson A."/>
            <person name="Comeault A.A."/>
            <person name="Peede D."/>
            <person name="D'Agostino E.R."/>
            <person name="Pelaez J."/>
            <person name="Aguilar J.M."/>
            <person name="Haji D."/>
            <person name="Matsunaga T."/>
            <person name="Armstrong E.E."/>
            <person name="Zych M."/>
            <person name="Ogawa Y."/>
            <person name="Stamenkovic-Radak M."/>
            <person name="Jelic M."/>
            <person name="Veselinovic M.S."/>
            <person name="Tanaskovic M."/>
            <person name="Eric P."/>
            <person name="Gao J.J."/>
            <person name="Katoh T.K."/>
            <person name="Toda M.J."/>
            <person name="Watabe H."/>
            <person name="Watada M."/>
            <person name="Davis J.S."/>
            <person name="Moyle L.C."/>
            <person name="Manoli G."/>
            <person name="Bertolini E."/>
            <person name="Kostal V."/>
            <person name="Hawley R.S."/>
            <person name="Takahashi A."/>
            <person name="Jones C.D."/>
            <person name="Price D.K."/>
            <person name="Whiteman N."/>
            <person name="Kopp A."/>
            <person name="Matute D.R."/>
            <person name="Petrov D.A."/>
        </authorList>
    </citation>
    <scope>NUCLEOTIDE SEQUENCE [LARGE SCALE GENOMIC DNA]</scope>
</reference>